<dbReference type="InterPro" id="IPR035965">
    <property type="entry name" value="PAS-like_dom_sf"/>
</dbReference>
<proteinExistence type="predicted"/>
<dbReference type="Pfam" id="PF01590">
    <property type="entry name" value="GAF"/>
    <property type="match status" value="1"/>
</dbReference>
<dbReference type="Pfam" id="PF08448">
    <property type="entry name" value="PAS_4"/>
    <property type="match status" value="1"/>
</dbReference>
<dbReference type="AlphaFoldDB" id="A0A1I4B4T6"/>
<dbReference type="InterPro" id="IPR003018">
    <property type="entry name" value="GAF"/>
</dbReference>
<dbReference type="InterPro" id="IPR029016">
    <property type="entry name" value="GAF-like_dom_sf"/>
</dbReference>
<dbReference type="CDD" id="cd00130">
    <property type="entry name" value="PAS"/>
    <property type="match status" value="1"/>
</dbReference>
<evidence type="ECO:0000259" key="1">
    <source>
        <dbReference type="Pfam" id="PF01590"/>
    </source>
</evidence>
<gene>
    <name evidence="3" type="ORF">SAMN05192584_107250</name>
</gene>
<evidence type="ECO:0000259" key="2">
    <source>
        <dbReference type="Pfam" id="PF08448"/>
    </source>
</evidence>
<evidence type="ECO:0000313" key="3">
    <source>
        <dbReference type="EMBL" id="SFK63563.1"/>
    </source>
</evidence>
<dbReference type="Gene3D" id="3.30.450.40">
    <property type="match status" value="1"/>
</dbReference>
<dbReference type="OrthoDB" id="4318906at2"/>
<feature type="domain" description="GAF" evidence="1">
    <location>
        <begin position="274"/>
        <end position="380"/>
    </location>
</feature>
<accession>A0A1I4B4T6</accession>
<dbReference type="Gene3D" id="3.30.450.20">
    <property type="entry name" value="PAS domain"/>
    <property type="match status" value="1"/>
</dbReference>
<sequence length="383" mass="40142">MAQAEEFGGELADFRRRVEELRSAPALPEADRLPALEAALLELRHAAEVLWPRYQELAAEQRRAGREEHHEHRLLRTLFQRLPVAVALLDRDTVVRRCNPAAGQVLGMRAGYATGRALTGSLAHGCRGAFRSQVAAVARGEGDRGLTVRLPGPPRHGGTALRATLTALRPPHEPGAIVLAVFQPAGPGAPGETGPAGPVAAVEREERRPDPSEAARGAELMDLLDGTTTALLGADSPKEVPQRVAEALYGRFADWVVVDAAVPGGALRRAAVLAPAGRLRDAVAGQDPSSWPPVVDAVRHGGTTLRVRPEDPGLLGRDGAGIPVLVRAEVGSLLCVPLSDGGGGPVLGALTLLRTGGRQAFGLAETGAVERIARHVALALRGL</sequence>
<feature type="domain" description="PAS fold-4" evidence="2">
    <location>
        <begin position="80"/>
        <end position="159"/>
    </location>
</feature>
<keyword evidence="4" id="KW-1185">Reference proteome</keyword>
<name>A0A1I4B4T6_9ACTN</name>
<dbReference type="SUPFAM" id="SSF55781">
    <property type="entry name" value="GAF domain-like"/>
    <property type="match status" value="1"/>
</dbReference>
<reference evidence="4" key="1">
    <citation type="submission" date="2016-10" db="EMBL/GenBank/DDBJ databases">
        <authorList>
            <person name="Varghese N."/>
            <person name="Submissions S."/>
        </authorList>
    </citation>
    <scope>NUCLEOTIDE SEQUENCE [LARGE SCALE GENOMIC DNA]</scope>
    <source>
        <strain evidence="4">PL19</strain>
    </source>
</reference>
<dbReference type="RefSeq" id="WP_093849704.1">
    <property type="nucleotide sequence ID" value="NZ_FOSG01000007.1"/>
</dbReference>
<protein>
    <submittedName>
        <fullName evidence="3">PAS fold-containing protein</fullName>
    </submittedName>
</protein>
<dbReference type="SUPFAM" id="SSF55785">
    <property type="entry name" value="PYP-like sensor domain (PAS domain)"/>
    <property type="match status" value="1"/>
</dbReference>
<evidence type="ECO:0000313" key="4">
    <source>
        <dbReference type="Proteomes" id="UP000198928"/>
    </source>
</evidence>
<dbReference type="InterPro" id="IPR013656">
    <property type="entry name" value="PAS_4"/>
</dbReference>
<dbReference type="Proteomes" id="UP000198928">
    <property type="component" value="Unassembled WGS sequence"/>
</dbReference>
<organism evidence="3 4">
    <name type="scientific">Streptomyces pini</name>
    <dbReference type="NCBI Taxonomy" id="1520580"/>
    <lineage>
        <taxon>Bacteria</taxon>
        <taxon>Bacillati</taxon>
        <taxon>Actinomycetota</taxon>
        <taxon>Actinomycetes</taxon>
        <taxon>Kitasatosporales</taxon>
        <taxon>Streptomycetaceae</taxon>
        <taxon>Streptomyces</taxon>
    </lineage>
</organism>
<dbReference type="EMBL" id="FOSG01000007">
    <property type="protein sequence ID" value="SFK63563.1"/>
    <property type="molecule type" value="Genomic_DNA"/>
</dbReference>
<dbReference type="InterPro" id="IPR000014">
    <property type="entry name" value="PAS"/>
</dbReference>